<dbReference type="Pfam" id="PF04311">
    <property type="entry name" value="DUF459"/>
    <property type="match status" value="1"/>
</dbReference>
<proteinExistence type="predicted"/>
<dbReference type="AlphaFoldDB" id="A0A382WH58"/>
<evidence type="ECO:0000313" key="1">
    <source>
        <dbReference type="EMBL" id="SVD57431.1"/>
    </source>
</evidence>
<organism evidence="1">
    <name type="scientific">marine metagenome</name>
    <dbReference type="NCBI Taxonomy" id="408172"/>
    <lineage>
        <taxon>unclassified sequences</taxon>
        <taxon>metagenomes</taxon>
        <taxon>ecological metagenomes</taxon>
    </lineage>
</organism>
<feature type="non-terminal residue" evidence="1">
    <location>
        <position position="1"/>
    </location>
</feature>
<sequence>LASYKKNIAEIVDKAQAAGVKVMLLTSTMIREDQGNDLNQKLLPYNEFIKVLAKEKKCLLADLNADMQAALKAFPADAPKGKQLTSDGVHMNKPGNIMMARGVAEAFGLTNQQLDQSEKNWK</sequence>
<name>A0A382WH58_9ZZZZ</name>
<dbReference type="Gene3D" id="3.40.50.1110">
    <property type="entry name" value="SGNH hydrolase"/>
    <property type="match status" value="1"/>
</dbReference>
<reference evidence="1" key="1">
    <citation type="submission" date="2018-05" db="EMBL/GenBank/DDBJ databases">
        <authorList>
            <person name="Lanie J.A."/>
            <person name="Ng W.-L."/>
            <person name="Kazmierczak K.M."/>
            <person name="Andrzejewski T.M."/>
            <person name="Davidsen T.M."/>
            <person name="Wayne K.J."/>
            <person name="Tettelin H."/>
            <person name="Glass J.I."/>
            <person name="Rusch D."/>
            <person name="Podicherti R."/>
            <person name="Tsui H.-C.T."/>
            <person name="Winkler M.E."/>
        </authorList>
    </citation>
    <scope>NUCLEOTIDE SEQUENCE</scope>
</reference>
<dbReference type="InterPro" id="IPR007407">
    <property type="entry name" value="DUF459"/>
</dbReference>
<accession>A0A382WH58</accession>
<dbReference type="SUPFAM" id="SSF52266">
    <property type="entry name" value="SGNH hydrolase"/>
    <property type="match status" value="1"/>
</dbReference>
<evidence type="ECO:0008006" key="2">
    <source>
        <dbReference type="Google" id="ProtNLM"/>
    </source>
</evidence>
<gene>
    <name evidence="1" type="ORF">METZ01_LOCUS410285</name>
</gene>
<dbReference type="EMBL" id="UINC01159378">
    <property type="protein sequence ID" value="SVD57431.1"/>
    <property type="molecule type" value="Genomic_DNA"/>
</dbReference>
<protein>
    <recommendedName>
        <fullName evidence="2">SGNH hydrolase-type esterase domain-containing protein</fullName>
    </recommendedName>
</protein>
<dbReference type="InterPro" id="IPR036514">
    <property type="entry name" value="SGNH_hydro_sf"/>
</dbReference>